<evidence type="ECO:0000256" key="8">
    <source>
        <dbReference type="PROSITE-ProRule" id="PRU00282"/>
    </source>
</evidence>
<keyword evidence="5" id="KW-0677">Repeat</keyword>
<feature type="repeat" description="Solcar" evidence="8">
    <location>
        <begin position="1"/>
        <end position="52"/>
    </location>
</feature>
<evidence type="ECO:0000256" key="4">
    <source>
        <dbReference type="ARBA" id="ARBA00022692"/>
    </source>
</evidence>
<dbReference type="InterPro" id="IPR044712">
    <property type="entry name" value="SLC25A32-like"/>
</dbReference>
<keyword evidence="11" id="KW-1185">Reference proteome</keyword>
<comment type="similarity">
    <text evidence="2 9">Belongs to the mitochondrial carrier (TC 2.A.29) family.</text>
</comment>
<dbReference type="EMBL" id="KQ434804">
    <property type="protein sequence ID" value="KZC06095.1"/>
    <property type="molecule type" value="Genomic_DNA"/>
</dbReference>
<dbReference type="InterPro" id="IPR023395">
    <property type="entry name" value="MCP_dom_sf"/>
</dbReference>
<dbReference type="OrthoDB" id="428293at2759"/>
<dbReference type="GO" id="GO:0016020">
    <property type="term" value="C:membrane"/>
    <property type="evidence" value="ECO:0007669"/>
    <property type="project" value="UniProtKB-SubCell"/>
</dbReference>
<evidence type="ECO:0000256" key="5">
    <source>
        <dbReference type="ARBA" id="ARBA00022737"/>
    </source>
</evidence>
<evidence type="ECO:0000256" key="7">
    <source>
        <dbReference type="ARBA" id="ARBA00023136"/>
    </source>
</evidence>
<dbReference type="AlphaFoldDB" id="A0A154P2D3"/>
<evidence type="ECO:0000313" key="10">
    <source>
        <dbReference type="EMBL" id="KZC06095.1"/>
    </source>
</evidence>
<dbReference type="InterPro" id="IPR018108">
    <property type="entry name" value="MCP_transmembrane"/>
</dbReference>
<proteinExistence type="inferred from homology"/>
<organism evidence="10 11">
    <name type="scientific">Dufourea novaeangliae</name>
    <name type="common">Sweat bee</name>
    <dbReference type="NCBI Taxonomy" id="178035"/>
    <lineage>
        <taxon>Eukaryota</taxon>
        <taxon>Metazoa</taxon>
        <taxon>Ecdysozoa</taxon>
        <taxon>Arthropoda</taxon>
        <taxon>Hexapoda</taxon>
        <taxon>Insecta</taxon>
        <taxon>Pterygota</taxon>
        <taxon>Neoptera</taxon>
        <taxon>Endopterygota</taxon>
        <taxon>Hymenoptera</taxon>
        <taxon>Apocrita</taxon>
        <taxon>Aculeata</taxon>
        <taxon>Apoidea</taxon>
        <taxon>Anthophila</taxon>
        <taxon>Halictidae</taxon>
        <taxon>Rophitinae</taxon>
        <taxon>Dufourea</taxon>
    </lineage>
</organism>
<evidence type="ECO:0000256" key="3">
    <source>
        <dbReference type="ARBA" id="ARBA00022448"/>
    </source>
</evidence>
<dbReference type="Pfam" id="PF00153">
    <property type="entry name" value="Mito_carr"/>
    <property type="match status" value="1"/>
</dbReference>
<name>A0A154P2D3_DUFNO</name>
<evidence type="ECO:0000313" key="11">
    <source>
        <dbReference type="Proteomes" id="UP000076502"/>
    </source>
</evidence>
<dbReference type="PROSITE" id="PS50920">
    <property type="entry name" value="SOLCAR"/>
    <property type="match status" value="1"/>
</dbReference>
<keyword evidence="6" id="KW-1133">Transmembrane helix</keyword>
<keyword evidence="7 8" id="KW-0472">Membrane</keyword>
<keyword evidence="4 8" id="KW-0812">Transmembrane</keyword>
<dbReference type="GO" id="GO:0006862">
    <property type="term" value="P:nucleotide transport"/>
    <property type="evidence" value="ECO:0007669"/>
    <property type="project" value="InterPro"/>
</dbReference>
<dbReference type="Proteomes" id="UP000076502">
    <property type="component" value="Unassembled WGS sequence"/>
</dbReference>
<dbReference type="SUPFAM" id="SSF103506">
    <property type="entry name" value="Mitochondrial carrier"/>
    <property type="match status" value="1"/>
</dbReference>
<keyword evidence="3 9" id="KW-0813">Transport</keyword>
<feature type="non-terminal residue" evidence="10">
    <location>
        <position position="1"/>
    </location>
</feature>
<accession>A0A154P2D3</accession>
<evidence type="ECO:0000256" key="9">
    <source>
        <dbReference type="RuleBase" id="RU000488"/>
    </source>
</evidence>
<comment type="subcellular location">
    <subcellularLocation>
        <location evidence="1">Membrane</location>
        <topology evidence="1">Multi-pass membrane protein</topology>
    </subcellularLocation>
</comment>
<gene>
    <name evidence="10" type="ORF">WN55_07181</name>
</gene>
<evidence type="ECO:0000256" key="1">
    <source>
        <dbReference type="ARBA" id="ARBA00004141"/>
    </source>
</evidence>
<evidence type="ECO:0000256" key="6">
    <source>
        <dbReference type="ARBA" id="ARBA00022989"/>
    </source>
</evidence>
<dbReference type="Gene3D" id="1.50.40.10">
    <property type="entry name" value="Mitochondrial carrier domain"/>
    <property type="match status" value="1"/>
</dbReference>
<reference evidence="10 11" key="1">
    <citation type="submission" date="2015-07" db="EMBL/GenBank/DDBJ databases">
        <title>The genome of Dufourea novaeangliae.</title>
        <authorList>
            <person name="Pan H."/>
            <person name="Kapheim K."/>
        </authorList>
    </citation>
    <scope>NUCLEOTIDE SEQUENCE [LARGE SCALE GENOMIC DNA]</scope>
    <source>
        <strain evidence="10">0120121106</strain>
        <tissue evidence="10">Whole body</tissue>
    </source>
</reference>
<evidence type="ECO:0000256" key="2">
    <source>
        <dbReference type="ARBA" id="ARBA00006375"/>
    </source>
</evidence>
<dbReference type="STRING" id="178035.A0A154P2D3"/>
<sequence>RQDEINNESVLLVVNCRFEGWHGFYKGLSANLTRVTPATVITFAVYENVSHYLQELKQRHKIEEEKRHLPVLIKKVET</sequence>
<protein>
    <submittedName>
        <fullName evidence="10">Mitochondrial folate transporter/carrier</fullName>
    </submittedName>
</protein>
<dbReference type="GO" id="GO:0055085">
    <property type="term" value="P:transmembrane transport"/>
    <property type="evidence" value="ECO:0007669"/>
    <property type="project" value="InterPro"/>
</dbReference>
<dbReference type="PANTHER" id="PTHR45683">
    <property type="entry name" value="MITOCHONDRIAL NICOTINAMIDE ADENINE DINUCLEOTIDE TRANSPORTER 1-RELATED-RELATED"/>
    <property type="match status" value="1"/>
</dbReference>